<evidence type="ECO:0000256" key="3">
    <source>
        <dbReference type="ARBA" id="ARBA00023002"/>
    </source>
</evidence>
<evidence type="ECO:0000256" key="7">
    <source>
        <dbReference type="SAM" id="MobiDB-lite"/>
    </source>
</evidence>
<feature type="binding site" evidence="6">
    <location>
        <position position="268"/>
    </location>
    <ligand>
        <name>NADP(+)</name>
        <dbReference type="ChEBI" id="CHEBI:58349"/>
    </ligand>
</feature>
<feature type="binding site" evidence="6">
    <location>
        <begin position="38"/>
        <end position="40"/>
    </location>
    <ligand>
        <name>shikimate</name>
        <dbReference type="ChEBI" id="CHEBI:36208"/>
    </ligand>
</feature>
<evidence type="ECO:0000256" key="6">
    <source>
        <dbReference type="HAMAP-Rule" id="MF_00222"/>
    </source>
</evidence>
<accession>A0A4Q2RA49</accession>
<feature type="domain" description="Shikimate dehydrogenase substrate binding N-terminal" evidence="8">
    <location>
        <begin position="30"/>
        <end position="117"/>
    </location>
</feature>
<dbReference type="NCBIfam" id="NF001319">
    <property type="entry name" value="PRK00258.3-3"/>
    <property type="match status" value="1"/>
</dbReference>
<comment type="function">
    <text evidence="6">Involved in the biosynthesis of the chorismate, which leads to the biosynthesis of aromatic amino acids. Catalyzes the reversible NADPH linked reduction of 3-dehydroshikimate (DHSA) to yield shikimate (SA).</text>
</comment>
<feature type="compositionally biased region" description="Basic and acidic residues" evidence="7">
    <location>
        <begin position="1"/>
        <end position="10"/>
    </location>
</feature>
<dbReference type="SUPFAM" id="SSF53223">
    <property type="entry name" value="Aminoacid dehydrogenase-like, N-terminal domain"/>
    <property type="match status" value="1"/>
</dbReference>
<feature type="binding site" evidence="6">
    <location>
        <position position="275"/>
    </location>
    <ligand>
        <name>shikimate</name>
        <dbReference type="ChEBI" id="CHEBI:36208"/>
    </ligand>
</feature>
<dbReference type="OrthoDB" id="9792692at2"/>
<dbReference type="InterPro" id="IPR036291">
    <property type="entry name" value="NAD(P)-bd_dom_sf"/>
</dbReference>
<dbReference type="GO" id="GO:0004764">
    <property type="term" value="F:shikimate 3-dehydrogenase (NADP+) activity"/>
    <property type="evidence" value="ECO:0007669"/>
    <property type="project" value="UniProtKB-UniRule"/>
</dbReference>
<dbReference type="InterPro" id="IPR046346">
    <property type="entry name" value="Aminoacid_DH-like_N_sf"/>
</dbReference>
<proteinExistence type="inferred from homology"/>
<dbReference type="NCBIfam" id="NF009201">
    <property type="entry name" value="PRK12549.1"/>
    <property type="match status" value="1"/>
</dbReference>
<evidence type="ECO:0000256" key="5">
    <source>
        <dbReference type="ARBA" id="ARBA00060613"/>
    </source>
</evidence>
<reference evidence="9 10" key="1">
    <citation type="submission" date="2018-09" db="EMBL/GenBank/DDBJ databases">
        <authorList>
            <person name="Grouzdev D.S."/>
            <person name="Krutkina M.S."/>
        </authorList>
    </citation>
    <scope>NUCLEOTIDE SEQUENCE [LARGE SCALE GENOMIC DNA]</scope>
    <source>
        <strain evidence="9 10">RmlP001</strain>
    </source>
</reference>
<feature type="active site" description="Proton acceptor" evidence="6">
    <location>
        <position position="94"/>
    </location>
</feature>
<keyword evidence="4 6" id="KW-0057">Aromatic amino acid biosynthesis</keyword>
<dbReference type="AlphaFoldDB" id="A0A4Q2RA49"/>
<feature type="binding site" evidence="6">
    <location>
        <position position="247"/>
    </location>
    <ligand>
        <name>shikimate</name>
        <dbReference type="ChEBI" id="CHEBI:36208"/>
    </ligand>
</feature>
<comment type="pathway">
    <text evidence="1 6">Metabolic intermediate biosynthesis; chorismate biosynthesis; chorismate from D-erythrose 4-phosphate and phosphoenolpyruvate: step 4/7.</text>
</comment>
<dbReference type="GO" id="GO:0009423">
    <property type="term" value="P:chorismate biosynthetic process"/>
    <property type="evidence" value="ECO:0007669"/>
    <property type="project" value="UniProtKB-UniRule"/>
</dbReference>
<dbReference type="EC" id="1.1.1.25" evidence="6"/>
<dbReference type="GO" id="GO:0008652">
    <property type="term" value="P:amino acid biosynthetic process"/>
    <property type="evidence" value="ECO:0007669"/>
    <property type="project" value="UniProtKB-KW"/>
</dbReference>
<dbReference type="Gene3D" id="3.40.50.10860">
    <property type="entry name" value="Leucine Dehydrogenase, chain A, domain 1"/>
    <property type="match status" value="1"/>
</dbReference>
<keyword evidence="10" id="KW-1185">Reference proteome</keyword>
<evidence type="ECO:0000259" key="8">
    <source>
        <dbReference type="Pfam" id="PF08501"/>
    </source>
</evidence>
<comment type="caution">
    <text evidence="6">Lacks conserved residue(s) required for the propagation of feature annotation.</text>
</comment>
<dbReference type="GO" id="GO:0019632">
    <property type="term" value="P:shikimate metabolic process"/>
    <property type="evidence" value="ECO:0007669"/>
    <property type="project" value="TreeGrafter"/>
</dbReference>
<dbReference type="InterPro" id="IPR022893">
    <property type="entry name" value="Shikimate_DH_fam"/>
</dbReference>
<dbReference type="GO" id="GO:0009073">
    <property type="term" value="P:aromatic amino acid family biosynthetic process"/>
    <property type="evidence" value="ECO:0007669"/>
    <property type="project" value="UniProtKB-KW"/>
</dbReference>
<gene>
    <name evidence="6" type="primary">aroE</name>
    <name evidence="9" type="ORF">D3272_15060</name>
</gene>
<comment type="similarity">
    <text evidence="6">Belongs to the shikimate dehydrogenase family.</text>
</comment>
<evidence type="ECO:0000256" key="1">
    <source>
        <dbReference type="ARBA" id="ARBA00004871"/>
    </source>
</evidence>
<sequence>MAHSGEDADRAAPSAPGPRAGRRPSLMLGLIGQNIGASLTPEMQMREAEAQGIRCVYRIVDLVALGLGVEALPELIVGAERLGFDGLNITHPCKQAVIPLLTELSPDARAIGAVNTVLFRDGARVGHNTDWSGFAEPFKRGMAGAPLGRVVQLGAGGAGAAVAHAALTLGVSRLTLFDTDRARTEALVANLGRTFPGRAAVGEDRAAALAEADGLINATPVGMEAHPGLPLPADLLHPRLWVAEVIYFPLETELLRRARALGCRTLDGGGMAVFQAVEAFRLFSGREPDSRRMLDAFDAIRAGR</sequence>
<keyword evidence="2 6" id="KW-0028">Amino-acid biosynthesis</keyword>
<comment type="subunit">
    <text evidence="6">Homodimer.</text>
</comment>
<dbReference type="Proteomes" id="UP000289411">
    <property type="component" value="Unassembled WGS sequence"/>
</dbReference>
<organism evidence="9 10">
    <name type="scientific">Lichenibacterium ramalinae</name>
    <dbReference type="NCBI Taxonomy" id="2316527"/>
    <lineage>
        <taxon>Bacteria</taxon>
        <taxon>Pseudomonadati</taxon>
        <taxon>Pseudomonadota</taxon>
        <taxon>Alphaproteobacteria</taxon>
        <taxon>Hyphomicrobiales</taxon>
        <taxon>Lichenihabitantaceae</taxon>
        <taxon>Lichenibacterium</taxon>
    </lineage>
</organism>
<dbReference type="CDD" id="cd01065">
    <property type="entry name" value="NAD_bind_Shikimate_DH"/>
    <property type="match status" value="1"/>
</dbReference>
<feature type="binding site" evidence="6">
    <location>
        <position position="115"/>
    </location>
    <ligand>
        <name>shikimate</name>
        <dbReference type="ChEBI" id="CHEBI:36208"/>
    </ligand>
</feature>
<dbReference type="Pfam" id="PF08501">
    <property type="entry name" value="Shikimate_dh_N"/>
    <property type="match status" value="1"/>
</dbReference>
<comment type="pathway">
    <text evidence="5">Aromatic compound metabolism; 3,4-dihydroxybenzoate biosynthesis; 3-dehydroquinate from D-quinate (NAD(+) route).</text>
</comment>
<dbReference type="PANTHER" id="PTHR21089">
    <property type="entry name" value="SHIKIMATE DEHYDROGENASE"/>
    <property type="match status" value="1"/>
</dbReference>
<feature type="binding site" evidence="6">
    <location>
        <position position="130"/>
    </location>
    <ligand>
        <name>shikimate</name>
        <dbReference type="ChEBI" id="CHEBI:36208"/>
    </ligand>
</feature>
<dbReference type="PANTHER" id="PTHR21089:SF1">
    <property type="entry name" value="BIFUNCTIONAL 3-DEHYDROQUINATE DEHYDRATASE_SHIKIMATE DEHYDROGENASE, CHLOROPLASTIC"/>
    <property type="match status" value="1"/>
</dbReference>
<dbReference type="UniPathway" id="UPA00053">
    <property type="reaction ID" value="UER00087"/>
</dbReference>
<reference evidence="9 10" key="2">
    <citation type="submission" date="2019-02" db="EMBL/GenBank/DDBJ databases">
        <title>'Lichenibacterium ramalinii' gen. nov. sp. nov., 'Lichenibacterium minor' gen. nov. sp. nov.</title>
        <authorList>
            <person name="Pankratov T."/>
        </authorList>
    </citation>
    <scope>NUCLEOTIDE SEQUENCE [LARGE SCALE GENOMIC DNA]</scope>
    <source>
        <strain evidence="9 10">RmlP001</strain>
    </source>
</reference>
<dbReference type="FunFam" id="3.40.50.720:FF:000086">
    <property type="entry name" value="Quinate/shikimate dehydrogenase"/>
    <property type="match status" value="1"/>
</dbReference>
<evidence type="ECO:0000256" key="4">
    <source>
        <dbReference type="ARBA" id="ARBA00023141"/>
    </source>
</evidence>
<dbReference type="GO" id="GO:0005829">
    <property type="term" value="C:cytosol"/>
    <property type="evidence" value="ECO:0007669"/>
    <property type="project" value="TreeGrafter"/>
</dbReference>
<feature type="region of interest" description="Disordered" evidence="7">
    <location>
        <begin position="1"/>
        <end position="24"/>
    </location>
</feature>
<evidence type="ECO:0000256" key="2">
    <source>
        <dbReference type="ARBA" id="ARBA00022605"/>
    </source>
</evidence>
<feature type="binding site" evidence="6">
    <location>
        <position position="90"/>
    </location>
    <ligand>
        <name>shikimate</name>
        <dbReference type="ChEBI" id="CHEBI:36208"/>
    </ligand>
</feature>
<dbReference type="GO" id="GO:0050661">
    <property type="term" value="F:NADP binding"/>
    <property type="evidence" value="ECO:0007669"/>
    <property type="project" value="TreeGrafter"/>
</dbReference>
<dbReference type="EMBL" id="QYBC01000012">
    <property type="protein sequence ID" value="RYB03914.1"/>
    <property type="molecule type" value="Genomic_DNA"/>
</dbReference>
<dbReference type="HAMAP" id="MF_00222">
    <property type="entry name" value="Shikimate_DH_AroE"/>
    <property type="match status" value="1"/>
</dbReference>
<feature type="binding site" evidence="6">
    <location>
        <begin position="154"/>
        <end position="158"/>
    </location>
    <ligand>
        <name>NADP(+)</name>
        <dbReference type="ChEBI" id="CHEBI:58349"/>
    </ligand>
</feature>
<comment type="catalytic activity">
    <reaction evidence="6">
        <text>shikimate + NADP(+) = 3-dehydroshikimate + NADPH + H(+)</text>
        <dbReference type="Rhea" id="RHEA:17737"/>
        <dbReference type="ChEBI" id="CHEBI:15378"/>
        <dbReference type="ChEBI" id="CHEBI:16630"/>
        <dbReference type="ChEBI" id="CHEBI:36208"/>
        <dbReference type="ChEBI" id="CHEBI:57783"/>
        <dbReference type="ChEBI" id="CHEBI:58349"/>
        <dbReference type="EC" id="1.1.1.25"/>
    </reaction>
</comment>
<protein>
    <recommendedName>
        <fullName evidence="6">Shikimate dehydrogenase (NADP(+))</fullName>
        <shortName evidence="6">SDH</shortName>
        <ecNumber evidence="6">1.1.1.25</ecNumber>
    </recommendedName>
</protein>
<feature type="binding site" evidence="6">
    <location>
        <position position="245"/>
    </location>
    <ligand>
        <name>NADP(+)</name>
        <dbReference type="ChEBI" id="CHEBI:58349"/>
    </ligand>
</feature>
<keyword evidence="6" id="KW-0521">NADP</keyword>
<dbReference type="Gene3D" id="3.40.50.720">
    <property type="entry name" value="NAD(P)-binding Rossmann-like Domain"/>
    <property type="match status" value="1"/>
</dbReference>
<evidence type="ECO:0000313" key="9">
    <source>
        <dbReference type="EMBL" id="RYB03914.1"/>
    </source>
</evidence>
<comment type="caution">
    <text evidence="9">The sequence shown here is derived from an EMBL/GenBank/DDBJ whole genome shotgun (WGS) entry which is preliminary data.</text>
</comment>
<feature type="compositionally biased region" description="Low complexity" evidence="7">
    <location>
        <begin position="11"/>
        <end position="24"/>
    </location>
</feature>
<keyword evidence="3 6" id="KW-0560">Oxidoreductase</keyword>
<dbReference type="SUPFAM" id="SSF51735">
    <property type="entry name" value="NAD(P)-binding Rossmann-fold domains"/>
    <property type="match status" value="1"/>
</dbReference>
<evidence type="ECO:0000313" key="10">
    <source>
        <dbReference type="Proteomes" id="UP000289411"/>
    </source>
</evidence>
<name>A0A4Q2RA49_9HYPH</name>
<dbReference type="InterPro" id="IPR013708">
    <property type="entry name" value="Shikimate_DH-bd_N"/>
</dbReference>